<dbReference type="Pfam" id="PF14881">
    <property type="entry name" value="Tubulin_3"/>
    <property type="match status" value="1"/>
</dbReference>
<dbReference type="GO" id="GO:0005739">
    <property type="term" value="C:mitochondrion"/>
    <property type="evidence" value="ECO:0007669"/>
    <property type="project" value="UniProtKB-SubCell"/>
</dbReference>
<evidence type="ECO:0000256" key="4">
    <source>
        <dbReference type="ARBA" id="ARBA00023128"/>
    </source>
</evidence>
<dbReference type="InterPro" id="IPR029209">
    <property type="entry name" value="DML1/Misato_tubulin"/>
</dbReference>
<dbReference type="InterPro" id="IPR013838">
    <property type="entry name" value="Beta-tubulin_BS"/>
</dbReference>
<dbReference type="PANTHER" id="PTHR13391:SF0">
    <property type="entry name" value="PROTEIN MISATO HOMOLOG 1"/>
    <property type="match status" value="1"/>
</dbReference>
<feature type="domain" description="DML1/Misato tubulin" evidence="6">
    <location>
        <begin position="144"/>
        <end position="328"/>
    </location>
</feature>
<dbReference type="Proteomes" id="UP001219525">
    <property type="component" value="Unassembled WGS sequence"/>
</dbReference>
<dbReference type="Gene3D" id="3.40.50.1440">
    <property type="entry name" value="Tubulin/FtsZ, GTPase domain"/>
    <property type="match status" value="1"/>
</dbReference>
<evidence type="ECO:0000256" key="1">
    <source>
        <dbReference type="ARBA" id="ARBA00003757"/>
    </source>
</evidence>
<evidence type="ECO:0000256" key="3">
    <source>
        <dbReference type="ARBA" id="ARBA00008507"/>
    </source>
</evidence>
<dbReference type="InterPro" id="IPR049942">
    <property type="entry name" value="DML1/Misato"/>
</dbReference>
<feature type="domain" description="Misato Segment II tubulin-like" evidence="5">
    <location>
        <begin position="2"/>
        <end position="128"/>
    </location>
</feature>
<sequence length="531" mass="58656">MREILYIQAGSQANYIGTHFWNTQGSYFACEEGDTGTTAAEVQGREVSQEVSFREGLDQTGESTYCPRLLIFDYKAEFGSLSQANALYGMDSHADEKIPWSAPISRSGETVEHLQEPVRRSQYQIDMEELDVEDREVSSTAQLEDIFFWSDFNRLYYLPRTVQKIPDKSEWEDVEGNWAVGHETFARYDEDTGLMEGPLRLFLEECETFQGIQLTLDTPKFGSFATSLLTSLRDEGTKAPVLALPLLSNIVMPFNHVETRLSTRKVVNDALVLRDLSELASVSIPIQPPTAWPDDLCTNAYMHASRAHVYHTSAILSTHIETATLPLRMNAATDDIYSLAAQLGEGTMLPFSELRGVFPCADALGLDSRIYNFSCTIPRTLQPTHFRRDVTRGFSPSAIAYYNEWARSSGSGADSSHLRSTHAGAYPLPSSFPAFFFSSPTADVLTRPRSATVFSALGGASRGTSALLGAYARFVGGCARRGVPTPLELGLERDDVTELAADLWALYDRASELGAEDGGDTDTESHGEDEE</sequence>
<evidence type="ECO:0000256" key="2">
    <source>
        <dbReference type="ARBA" id="ARBA00004173"/>
    </source>
</evidence>
<comment type="caution">
    <text evidence="7">The sequence shown here is derived from an EMBL/GenBank/DDBJ whole genome shotgun (WGS) entry which is preliminary data.</text>
</comment>
<dbReference type="Pfam" id="PF10644">
    <property type="entry name" value="Misat_Tub_SegII"/>
    <property type="match status" value="1"/>
</dbReference>
<gene>
    <name evidence="7" type="ORF">GGX14DRAFT_368122</name>
</gene>
<dbReference type="EMBL" id="JARJCW010000044">
    <property type="protein sequence ID" value="KAJ7205182.1"/>
    <property type="molecule type" value="Genomic_DNA"/>
</dbReference>
<accession>A0AAD6VBM3</accession>
<dbReference type="PANTHER" id="PTHR13391">
    <property type="entry name" value="MITOCHONDRIAL DISTRIBUTION REGULATOR MISATO"/>
    <property type="match status" value="1"/>
</dbReference>
<reference evidence="7" key="1">
    <citation type="submission" date="2023-03" db="EMBL/GenBank/DDBJ databases">
        <title>Massive genome expansion in bonnet fungi (Mycena s.s.) driven by repeated elements and novel gene families across ecological guilds.</title>
        <authorList>
            <consortium name="Lawrence Berkeley National Laboratory"/>
            <person name="Harder C.B."/>
            <person name="Miyauchi S."/>
            <person name="Viragh M."/>
            <person name="Kuo A."/>
            <person name="Thoen E."/>
            <person name="Andreopoulos B."/>
            <person name="Lu D."/>
            <person name="Skrede I."/>
            <person name="Drula E."/>
            <person name="Henrissat B."/>
            <person name="Morin E."/>
            <person name="Kohler A."/>
            <person name="Barry K."/>
            <person name="LaButti K."/>
            <person name="Morin E."/>
            <person name="Salamov A."/>
            <person name="Lipzen A."/>
            <person name="Mereny Z."/>
            <person name="Hegedus B."/>
            <person name="Baldrian P."/>
            <person name="Stursova M."/>
            <person name="Weitz H."/>
            <person name="Taylor A."/>
            <person name="Grigoriev I.V."/>
            <person name="Nagy L.G."/>
            <person name="Martin F."/>
            <person name="Kauserud H."/>
        </authorList>
    </citation>
    <scope>NUCLEOTIDE SEQUENCE</scope>
    <source>
        <strain evidence="7">9144</strain>
    </source>
</reference>
<proteinExistence type="inferred from homology"/>
<evidence type="ECO:0000259" key="6">
    <source>
        <dbReference type="Pfam" id="PF14881"/>
    </source>
</evidence>
<evidence type="ECO:0000313" key="7">
    <source>
        <dbReference type="EMBL" id="KAJ7205182.1"/>
    </source>
</evidence>
<organism evidence="7 8">
    <name type="scientific">Mycena pura</name>
    <dbReference type="NCBI Taxonomy" id="153505"/>
    <lineage>
        <taxon>Eukaryota</taxon>
        <taxon>Fungi</taxon>
        <taxon>Dikarya</taxon>
        <taxon>Basidiomycota</taxon>
        <taxon>Agaricomycotina</taxon>
        <taxon>Agaricomycetes</taxon>
        <taxon>Agaricomycetidae</taxon>
        <taxon>Agaricales</taxon>
        <taxon>Marasmiineae</taxon>
        <taxon>Mycenaceae</taxon>
        <taxon>Mycena</taxon>
    </lineage>
</organism>
<evidence type="ECO:0000259" key="5">
    <source>
        <dbReference type="Pfam" id="PF10644"/>
    </source>
</evidence>
<dbReference type="AlphaFoldDB" id="A0AAD6VBM3"/>
<name>A0AAD6VBM3_9AGAR</name>
<dbReference type="InterPro" id="IPR036525">
    <property type="entry name" value="Tubulin/FtsZ_GTPase_sf"/>
</dbReference>
<protein>
    <submittedName>
        <fullName evidence="7">MtDNA inheritance protein Dml1</fullName>
    </submittedName>
</protein>
<keyword evidence="8" id="KW-1185">Reference proteome</keyword>
<dbReference type="GO" id="GO:0007005">
    <property type="term" value="P:mitochondrion organization"/>
    <property type="evidence" value="ECO:0007669"/>
    <property type="project" value="InterPro"/>
</dbReference>
<evidence type="ECO:0000313" key="8">
    <source>
        <dbReference type="Proteomes" id="UP001219525"/>
    </source>
</evidence>
<dbReference type="InterPro" id="IPR019605">
    <property type="entry name" value="Misato_II_tubulin-like"/>
</dbReference>
<comment type="subcellular location">
    <subcellularLocation>
        <location evidence="2">Mitochondrion</location>
    </subcellularLocation>
</comment>
<comment type="function">
    <text evidence="1">Involved in the partitioning of the mitochondrial organelle and mitochondrial DNA (mtDNA) inheritance.</text>
</comment>
<dbReference type="PROSITE" id="PS00228">
    <property type="entry name" value="TUBULIN_B_AUTOREG"/>
    <property type="match status" value="1"/>
</dbReference>
<comment type="similarity">
    <text evidence="3">Belongs to the misato family.</text>
</comment>
<dbReference type="SUPFAM" id="SSF52490">
    <property type="entry name" value="Tubulin nucleotide-binding domain-like"/>
    <property type="match status" value="1"/>
</dbReference>
<keyword evidence="4" id="KW-0496">Mitochondrion</keyword>